<protein>
    <submittedName>
        <fullName evidence="1">Uncharacterized protein</fullName>
    </submittedName>
</protein>
<dbReference type="AlphaFoldDB" id="A0A0F9D5X1"/>
<organism evidence="1">
    <name type="scientific">marine sediment metagenome</name>
    <dbReference type="NCBI Taxonomy" id="412755"/>
    <lineage>
        <taxon>unclassified sequences</taxon>
        <taxon>metagenomes</taxon>
        <taxon>ecological metagenomes</taxon>
    </lineage>
</organism>
<dbReference type="EMBL" id="LAZR01040961">
    <property type="protein sequence ID" value="KKL13186.1"/>
    <property type="molecule type" value="Genomic_DNA"/>
</dbReference>
<reference evidence="1" key="1">
    <citation type="journal article" date="2015" name="Nature">
        <title>Complex archaea that bridge the gap between prokaryotes and eukaryotes.</title>
        <authorList>
            <person name="Spang A."/>
            <person name="Saw J.H."/>
            <person name="Jorgensen S.L."/>
            <person name="Zaremba-Niedzwiedzka K."/>
            <person name="Martijn J."/>
            <person name="Lind A.E."/>
            <person name="van Eijk R."/>
            <person name="Schleper C."/>
            <person name="Guy L."/>
            <person name="Ettema T.J."/>
        </authorList>
    </citation>
    <scope>NUCLEOTIDE SEQUENCE</scope>
</reference>
<comment type="caution">
    <text evidence="1">The sequence shown here is derived from an EMBL/GenBank/DDBJ whole genome shotgun (WGS) entry which is preliminary data.</text>
</comment>
<evidence type="ECO:0000313" key="1">
    <source>
        <dbReference type="EMBL" id="KKL13186.1"/>
    </source>
</evidence>
<proteinExistence type="predicted"/>
<accession>A0A0F9D5X1</accession>
<sequence>MPIKTAISWDWATNWLKTNLIPYMKNYADDPQELRYRTDELIEDEVTEIYTQKDYYDKKSQLISLKELYESLQASSDEDWNDLLEYIFPSQIKVEQPAFEQILESIEPRQQMSMEDVDEPVEQLEITEIETKPSVRRPIESIMIRHPKIKEKGLPIEFLAGPGAKVYNGNTKDIGIIDTIYEDVVMVKSEKTGQLEEWLITDPIWESQ</sequence>
<gene>
    <name evidence="1" type="ORF">LCGC14_2528280</name>
</gene>
<name>A0A0F9D5X1_9ZZZZ</name>